<feature type="transmembrane region" description="Helical" evidence="6">
    <location>
        <begin position="117"/>
        <end position="135"/>
    </location>
</feature>
<dbReference type="Proteomes" id="UP000054869">
    <property type="component" value="Unassembled WGS sequence"/>
</dbReference>
<sequence>MQQLKVAGLTAISHLSRLLTTLYIIKQIAVTQGPDGLGLLGNFITLVTVAGTLAGGGISSGLIKYVAEYSGSIFRQLSFSGSALIYTGVASLLTLSAGLVFIPGLTNYIFLSQSYRSYIYFFLIAQLLISFNNFGYGLINGLRKNNVYALIIITGNILAVILAAYTIKHYGQWGAIIAVIAPVICPFIPLVLYGVSQRFLRNVRFRSLKQDSVLLSKFSLMLLCSAICFPIVEMYVRNEIIHVVGIEAAGFWQAITKLSSAYLSFYSLFLTFYFVPIISSESSQAKIVAEVKKMLFFVAVLFILMFIFFLCLKETIIRTVFTDKFLSISDLFMLQMVGDFFRVLGWVIGFVVVAKAITKLYILGEILQAGLFILLSSIELRYTQGLQGVVISYIMTCFLYCVISITAFYYVFRGRRVLVSERKTISNDKY</sequence>
<feature type="transmembrane region" description="Helical" evidence="6">
    <location>
        <begin position="147"/>
        <end position="167"/>
    </location>
</feature>
<dbReference type="EMBL" id="LNYI01000010">
    <property type="protein sequence ID" value="KTD24351.1"/>
    <property type="molecule type" value="Genomic_DNA"/>
</dbReference>
<comment type="caution">
    <text evidence="7">The sequence shown here is derived from an EMBL/GenBank/DDBJ whole genome shotgun (WGS) entry which is preliminary data.</text>
</comment>
<evidence type="ECO:0000256" key="1">
    <source>
        <dbReference type="ARBA" id="ARBA00004651"/>
    </source>
</evidence>
<evidence type="ECO:0000313" key="8">
    <source>
        <dbReference type="Proteomes" id="UP000054869"/>
    </source>
</evidence>
<dbReference type="RefSeq" id="WP_028373057.1">
    <property type="nucleotide sequence ID" value="NZ_CAAAJD010000009.1"/>
</dbReference>
<evidence type="ECO:0000313" key="7">
    <source>
        <dbReference type="EMBL" id="KTD24351.1"/>
    </source>
</evidence>
<dbReference type="OrthoDB" id="9769862at2"/>
<feature type="transmembrane region" description="Helical" evidence="6">
    <location>
        <begin position="83"/>
        <end position="105"/>
    </location>
</feature>
<keyword evidence="5 6" id="KW-0472">Membrane</keyword>
<keyword evidence="2" id="KW-1003">Cell membrane</keyword>
<dbReference type="PATRIC" id="fig|45067.4.peg.515"/>
<feature type="transmembrane region" description="Helical" evidence="6">
    <location>
        <begin position="360"/>
        <end position="378"/>
    </location>
</feature>
<evidence type="ECO:0000256" key="6">
    <source>
        <dbReference type="SAM" id="Phobius"/>
    </source>
</evidence>
<evidence type="ECO:0000256" key="5">
    <source>
        <dbReference type="ARBA" id="ARBA00023136"/>
    </source>
</evidence>
<reference evidence="7 8" key="1">
    <citation type="submission" date="2015-11" db="EMBL/GenBank/DDBJ databases">
        <title>Genomic analysis of 38 Legionella species identifies large and diverse effector repertoires.</title>
        <authorList>
            <person name="Burstein D."/>
            <person name="Amaro F."/>
            <person name="Zusman T."/>
            <person name="Lifshitz Z."/>
            <person name="Cohen O."/>
            <person name="Gilbert J.A."/>
            <person name="Pupko T."/>
            <person name="Shuman H.A."/>
            <person name="Segal G."/>
        </authorList>
    </citation>
    <scope>NUCLEOTIDE SEQUENCE [LARGE SCALE GENOMIC DNA]</scope>
    <source>
        <strain evidence="7 8">ATCC 49751</strain>
    </source>
</reference>
<comment type="subcellular location">
    <subcellularLocation>
        <location evidence="1">Cell membrane</location>
        <topology evidence="1">Multi-pass membrane protein</topology>
    </subcellularLocation>
</comment>
<evidence type="ECO:0000256" key="4">
    <source>
        <dbReference type="ARBA" id="ARBA00022989"/>
    </source>
</evidence>
<keyword evidence="3 6" id="KW-0812">Transmembrane</keyword>
<feature type="transmembrane region" description="Helical" evidence="6">
    <location>
        <begin position="390"/>
        <end position="412"/>
    </location>
</feature>
<feature type="transmembrane region" description="Helical" evidence="6">
    <location>
        <begin position="295"/>
        <end position="312"/>
    </location>
</feature>
<dbReference type="GO" id="GO:0005886">
    <property type="term" value="C:plasma membrane"/>
    <property type="evidence" value="ECO:0007669"/>
    <property type="project" value="UniProtKB-SubCell"/>
</dbReference>
<organism evidence="7 8">
    <name type="scientific">Legionella lansingensis</name>
    <dbReference type="NCBI Taxonomy" id="45067"/>
    <lineage>
        <taxon>Bacteria</taxon>
        <taxon>Pseudomonadati</taxon>
        <taxon>Pseudomonadota</taxon>
        <taxon>Gammaproteobacteria</taxon>
        <taxon>Legionellales</taxon>
        <taxon>Legionellaceae</taxon>
        <taxon>Legionella</taxon>
    </lineage>
</organism>
<dbReference type="InterPro" id="IPR050833">
    <property type="entry name" value="Poly_Biosynth_Transport"/>
</dbReference>
<feature type="transmembrane region" description="Helical" evidence="6">
    <location>
        <begin position="43"/>
        <end position="63"/>
    </location>
</feature>
<dbReference type="AlphaFoldDB" id="A0A0W0VW92"/>
<dbReference type="CDD" id="cd13125">
    <property type="entry name" value="MATE_like_10"/>
    <property type="match status" value="1"/>
</dbReference>
<proteinExistence type="predicted"/>
<dbReference type="InterPro" id="IPR044550">
    <property type="entry name" value="WzxE"/>
</dbReference>
<feature type="transmembrane region" description="Helical" evidence="6">
    <location>
        <begin position="332"/>
        <end position="353"/>
    </location>
</feature>
<dbReference type="PANTHER" id="PTHR30250:SF30">
    <property type="entry name" value="LIPID III FLIPPASE"/>
    <property type="match status" value="1"/>
</dbReference>
<gene>
    <name evidence="7" type="ORF">Llan_0490</name>
</gene>
<feature type="transmembrane region" description="Helical" evidence="6">
    <location>
        <begin position="214"/>
        <end position="232"/>
    </location>
</feature>
<accession>A0A0W0VW92</accession>
<protein>
    <submittedName>
        <fullName evidence="7">Lipopolysaccharide biosynthesis protein</fullName>
    </submittedName>
</protein>
<dbReference type="Pfam" id="PF01943">
    <property type="entry name" value="Polysacc_synt"/>
    <property type="match status" value="1"/>
</dbReference>
<dbReference type="STRING" id="45067.Llan_0490"/>
<feature type="transmembrane region" description="Helical" evidence="6">
    <location>
        <begin position="173"/>
        <end position="193"/>
    </location>
</feature>
<keyword evidence="4 6" id="KW-1133">Transmembrane helix</keyword>
<dbReference type="PANTHER" id="PTHR30250">
    <property type="entry name" value="PST FAMILY PREDICTED COLANIC ACID TRANSPORTER"/>
    <property type="match status" value="1"/>
</dbReference>
<feature type="transmembrane region" description="Helical" evidence="6">
    <location>
        <begin position="252"/>
        <end position="275"/>
    </location>
</feature>
<dbReference type="InterPro" id="IPR002797">
    <property type="entry name" value="Polysacc_synth"/>
</dbReference>
<name>A0A0W0VW92_9GAMM</name>
<evidence type="ECO:0000256" key="3">
    <source>
        <dbReference type="ARBA" id="ARBA00022692"/>
    </source>
</evidence>
<dbReference type="GO" id="GO:0009246">
    <property type="term" value="P:enterobacterial common antigen biosynthetic process"/>
    <property type="evidence" value="ECO:0007669"/>
    <property type="project" value="InterPro"/>
</dbReference>
<dbReference type="eggNOG" id="COG2244">
    <property type="taxonomic scope" value="Bacteria"/>
</dbReference>
<keyword evidence="8" id="KW-1185">Reference proteome</keyword>
<evidence type="ECO:0000256" key="2">
    <source>
        <dbReference type="ARBA" id="ARBA00022475"/>
    </source>
</evidence>